<keyword evidence="1" id="KW-0732">Signal</keyword>
<evidence type="ECO:0008006" key="4">
    <source>
        <dbReference type="Google" id="ProtNLM"/>
    </source>
</evidence>
<dbReference type="Proteomes" id="UP000322634">
    <property type="component" value="Unassembled WGS sequence"/>
</dbReference>
<feature type="signal peptide" evidence="1">
    <location>
        <begin position="1"/>
        <end position="25"/>
    </location>
</feature>
<comment type="caution">
    <text evidence="2">The sequence shown here is derived from an EMBL/GenBank/DDBJ whole genome shotgun (WGS) entry which is preliminary data.</text>
</comment>
<protein>
    <recommendedName>
        <fullName evidence="4">Peptidase inhibitor family I36 protein</fullName>
    </recommendedName>
</protein>
<evidence type="ECO:0000313" key="3">
    <source>
        <dbReference type="Proteomes" id="UP000322634"/>
    </source>
</evidence>
<keyword evidence="3" id="KW-1185">Reference proteome</keyword>
<reference evidence="2 3" key="1">
    <citation type="submission" date="2019-08" db="EMBL/GenBank/DDBJ databases">
        <title>Actinomadura sp. nov. CYP1-5 isolated from mountain soil.</title>
        <authorList>
            <person name="Songsumanus A."/>
            <person name="Kuncharoen N."/>
            <person name="Kudo T."/>
            <person name="Yuki M."/>
            <person name="Igarashi Y."/>
            <person name="Tanasupawat S."/>
        </authorList>
    </citation>
    <scope>NUCLEOTIDE SEQUENCE [LARGE SCALE GENOMIC DNA]</scope>
    <source>
        <strain evidence="2 3">GKU157</strain>
    </source>
</reference>
<feature type="chain" id="PRO_5022970156" description="Peptidase inhibitor family I36 protein" evidence="1">
    <location>
        <begin position="26"/>
        <end position="162"/>
    </location>
</feature>
<proteinExistence type="predicted"/>
<name>A0A5D0U2Q7_9ACTN</name>
<dbReference type="OrthoDB" id="3700467at2"/>
<dbReference type="EMBL" id="VSFF01000010">
    <property type="protein sequence ID" value="TYC11902.1"/>
    <property type="molecule type" value="Genomic_DNA"/>
</dbReference>
<gene>
    <name evidence="2" type="ORF">FXF65_25870</name>
</gene>
<dbReference type="AlphaFoldDB" id="A0A5D0U2Q7"/>
<evidence type="ECO:0000256" key="1">
    <source>
        <dbReference type="SAM" id="SignalP"/>
    </source>
</evidence>
<accession>A0A5D0U2Q7</accession>
<dbReference type="RefSeq" id="WP_148352987.1">
    <property type="nucleotide sequence ID" value="NZ_JBHSBF010000011.1"/>
</dbReference>
<evidence type="ECO:0000313" key="2">
    <source>
        <dbReference type="EMBL" id="TYC11902.1"/>
    </source>
</evidence>
<sequence>MRIAVTGLAAAAGLAALLTPAAAQADTARVGTARVGTARVGTAHVGTAHVGTAHVGTAKAGAGVAAWQGSCAKGDFCVWSGKDGTGTRCAWNGDDPDWWGGSVQCRPTFLVSSYWNNGYTGSYSKVKVYEFANYEAYWGTISAGQRGSFWEGQLMRSHKWVN</sequence>
<dbReference type="Pfam" id="PF03995">
    <property type="entry name" value="Inhibitor_I36"/>
    <property type="match status" value="1"/>
</dbReference>
<organism evidence="2 3">
    <name type="scientific">Actinomadura syzygii</name>
    <dbReference type="NCBI Taxonomy" id="1427538"/>
    <lineage>
        <taxon>Bacteria</taxon>
        <taxon>Bacillati</taxon>
        <taxon>Actinomycetota</taxon>
        <taxon>Actinomycetes</taxon>
        <taxon>Streptosporangiales</taxon>
        <taxon>Thermomonosporaceae</taxon>
        <taxon>Actinomadura</taxon>
    </lineage>
</organism>